<feature type="compositionally biased region" description="Gly residues" evidence="2">
    <location>
        <begin position="104"/>
        <end position="116"/>
    </location>
</feature>
<dbReference type="Pfam" id="PF00436">
    <property type="entry name" value="SSB"/>
    <property type="match status" value="1"/>
</dbReference>
<dbReference type="InterPro" id="IPR011344">
    <property type="entry name" value="ssDNA-bd"/>
</dbReference>
<organism evidence="3">
    <name type="scientific">hydrothermal vent metagenome</name>
    <dbReference type="NCBI Taxonomy" id="652676"/>
    <lineage>
        <taxon>unclassified sequences</taxon>
        <taxon>metagenomes</taxon>
        <taxon>ecological metagenomes</taxon>
    </lineage>
</organism>
<dbReference type="InterPro" id="IPR000424">
    <property type="entry name" value="Primosome_PriB/ssb"/>
</dbReference>
<dbReference type="HAMAP" id="MF_00984">
    <property type="entry name" value="SSB"/>
    <property type="match status" value="1"/>
</dbReference>
<dbReference type="GO" id="GO:0009295">
    <property type="term" value="C:nucleoid"/>
    <property type="evidence" value="ECO:0007669"/>
    <property type="project" value="TreeGrafter"/>
</dbReference>
<dbReference type="PROSITE" id="PS50935">
    <property type="entry name" value="SSB"/>
    <property type="match status" value="1"/>
</dbReference>
<proteinExistence type="inferred from homology"/>
<reference evidence="3" key="1">
    <citation type="submission" date="2018-06" db="EMBL/GenBank/DDBJ databases">
        <authorList>
            <person name="Zhirakovskaya E."/>
        </authorList>
    </citation>
    <scope>NUCLEOTIDE SEQUENCE</scope>
</reference>
<evidence type="ECO:0000256" key="1">
    <source>
        <dbReference type="ARBA" id="ARBA00023125"/>
    </source>
</evidence>
<dbReference type="PANTHER" id="PTHR10302">
    <property type="entry name" value="SINGLE-STRANDED DNA-BINDING PROTEIN"/>
    <property type="match status" value="1"/>
</dbReference>
<name>A0A3B1BNB4_9ZZZZ</name>
<feature type="region of interest" description="Disordered" evidence="2">
    <location>
        <begin position="103"/>
        <end position="138"/>
    </location>
</feature>
<dbReference type="PANTHER" id="PTHR10302:SF27">
    <property type="entry name" value="SINGLE-STRANDED DNA-BINDING PROTEIN"/>
    <property type="match status" value="1"/>
</dbReference>
<accession>A0A3B1BNB4</accession>
<evidence type="ECO:0000256" key="2">
    <source>
        <dbReference type="SAM" id="MobiDB-lite"/>
    </source>
</evidence>
<dbReference type="AlphaFoldDB" id="A0A3B1BNB4"/>
<protein>
    <submittedName>
        <fullName evidence="3">Single-stranded DNA-binding protein</fullName>
    </submittedName>
</protein>
<dbReference type="GO" id="GO:0003697">
    <property type="term" value="F:single-stranded DNA binding"/>
    <property type="evidence" value="ECO:0007669"/>
    <property type="project" value="InterPro"/>
</dbReference>
<feature type="compositionally biased region" description="Polar residues" evidence="2">
    <location>
        <begin position="119"/>
        <end position="128"/>
    </location>
</feature>
<dbReference type="EMBL" id="UOGA01000157">
    <property type="protein sequence ID" value="VAX19439.1"/>
    <property type="molecule type" value="Genomic_DNA"/>
</dbReference>
<gene>
    <name evidence="3" type="ORF">MNBD_NITROSPINAE04-1400</name>
</gene>
<dbReference type="InterPro" id="IPR012340">
    <property type="entry name" value="NA-bd_OB-fold"/>
</dbReference>
<dbReference type="Gene3D" id="2.40.50.140">
    <property type="entry name" value="Nucleic acid-binding proteins"/>
    <property type="match status" value="1"/>
</dbReference>
<sequence length="138" mass="14750">MASLNKVILIGNLTRDPELRYTPSGMALCKFGLAVNEKYKDKESTVFVNIVTWAKTAELSSEYLSKGRSVCVDGRLSFSSWESEGGEKRSKLEVTADRVVFLGGRSGSGGTGGGGASENPAQRESTQDGPPPDDDVPF</sequence>
<dbReference type="GO" id="GO:0006260">
    <property type="term" value="P:DNA replication"/>
    <property type="evidence" value="ECO:0007669"/>
    <property type="project" value="InterPro"/>
</dbReference>
<evidence type="ECO:0000313" key="3">
    <source>
        <dbReference type="EMBL" id="VAX19439.1"/>
    </source>
</evidence>
<keyword evidence="1 3" id="KW-0238">DNA-binding</keyword>
<dbReference type="PIRSF" id="PIRSF002070">
    <property type="entry name" value="SSB"/>
    <property type="match status" value="1"/>
</dbReference>
<dbReference type="CDD" id="cd04496">
    <property type="entry name" value="SSB_OBF"/>
    <property type="match status" value="1"/>
</dbReference>
<dbReference type="NCBIfam" id="TIGR00621">
    <property type="entry name" value="ssb"/>
    <property type="match status" value="1"/>
</dbReference>
<dbReference type="SUPFAM" id="SSF50249">
    <property type="entry name" value="Nucleic acid-binding proteins"/>
    <property type="match status" value="1"/>
</dbReference>